<dbReference type="Gene3D" id="3.40.50.80">
    <property type="entry name" value="Nucleotide-binding domain of ferredoxin-NADP reductase (FNR) module"/>
    <property type="match status" value="1"/>
</dbReference>
<keyword evidence="26" id="KW-1133">Transmembrane helix</keyword>
<evidence type="ECO:0000256" key="22">
    <source>
        <dbReference type="ARBA" id="ARBA00023201"/>
    </source>
</evidence>
<comment type="catalytic activity">
    <reaction evidence="25 26">
        <text>a ubiquinone + n Na(+)(in) + NADH + H(+) = a ubiquinol + n Na(+)(out) + NAD(+)</text>
        <dbReference type="Rhea" id="RHEA:47748"/>
        <dbReference type="Rhea" id="RHEA-COMP:9565"/>
        <dbReference type="Rhea" id="RHEA-COMP:9566"/>
        <dbReference type="ChEBI" id="CHEBI:15378"/>
        <dbReference type="ChEBI" id="CHEBI:16389"/>
        <dbReference type="ChEBI" id="CHEBI:17976"/>
        <dbReference type="ChEBI" id="CHEBI:29101"/>
        <dbReference type="ChEBI" id="CHEBI:57540"/>
        <dbReference type="ChEBI" id="CHEBI:57945"/>
        <dbReference type="EC" id="7.2.1.1"/>
    </reaction>
</comment>
<evidence type="ECO:0000256" key="3">
    <source>
        <dbReference type="ARBA" id="ARBA00005570"/>
    </source>
</evidence>
<evidence type="ECO:0000313" key="29">
    <source>
        <dbReference type="EMBL" id="ADR18539.1"/>
    </source>
</evidence>
<evidence type="ECO:0000256" key="10">
    <source>
        <dbReference type="ARBA" id="ARBA00022630"/>
    </source>
</evidence>
<dbReference type="InterPro" id="IPR017938">
    <property type="entry name" value="Riboflavin_synthase-like_b-brl"/>
</dbReference>
<evidence type="ECO:0000256" key="13">
    <source>
        <dbReference type="ARBA" id="ARBA00022827"/>
    </source>
</evidence>
<accession>E4TFY9</accession>
<evidence type="ECO:0000256" key="11">
    <source>
        <dbReference type="ARBA" id="ARBA00022714"/>
    </source>
</evidence>
<keyword evidence="21 26" id="KW-0472">Membrane</keyword>
<dbReference type="GO" id="GO:0006814">
    <property type="term" value="P:sodium ion transport"/>
    <property type="evidence" value="ECO:0007669"/>
    <property type="project" value="UniProtKB-UniRule"/>
</dbReference>
<keyword evidence="19 26" id="KW-0406">Ion transport</keyword>
<gene>
    <name evidence="26" type="primary">nqrF</name>
    <name evidence="29" type="ordered locus">Calni_0627</name>
</gene>
<dbReference type="SUPFAM" id="SSF63380">
    <property type="entry name" value="Riboflavin synthase domain-like"/>
    <property type="match status" value="1"/>
</dbReference>
<keyword evidence="9 26" id="KW-0997">Cell inner membrane</keyword>
<keyword evidence="17 26" id="KW-0520">NAD</keyword>
<keyword evidence="26" id="KW-0812">Transmembrane</keyword>
<organism evidence="29 30">
    <name type="scientific">Calditerrivibrio nitroreducens (strain DSM 19672 / NBRC 101217 / Yu37-1)</name>
    <dbReference type="NCBI Taxonomy" id="768670"/>
    <lineage>
        <taxon>Bacteria</taxon>
        <taxon>Pseudomonadati</taxon>
        <taxon>Deferribacterota</taxon>
        <taxon>Deferribacteres</taxon>
        <taxon>Deferribacterales</taxon>
        <taxon>Calditerrivibrionaceae</taxon>
    </lineage>
</organism>
<dbReference type="PROSITE" id="PS51384">
    <property type="entry name" value="FAD_FR"/>
    <property type="match status" value="1"/>
</dbReference>
<proteinExistence type="inferred from homology"/>
<keyword evidence="8 26" id="KW-1003">Cell membrane</keyword>
<dbReference type="PIRSF" id="PIRSF000044">
    <property type="entry name" value="Cis_Diol_DH_RD"/>
    <property type="match status" value="1"/>
</dbReference>
<keyword evidence="12 26" id="KW-0479">Metal-binding</keyword>
<dbReference type="EMBL" id="CP002347">
    <property type="protein sequence ID" value="ADR18539.1"/>
    <property type="molecule type" value="Genomic_DNA"/>
</dbReference>
<dbReference type="PROSITE" id="PS51085">
    <property type="entry name" value="2FE2S_FER_2"/>
    <property type="match status" value="1"/>
</dbReference>
<reference evidence="29 30" key="2">
    <citation type="journal article" date="2011" name="Stand. Genomic Sci.">
        <title>Complete genome sequence of Calditerrivibrio nitroreducens type strain (Yu37-1).</title>
        <authorList>
            <person name="Pitluck S."/>
            <person name="Sikorski J."/>
            <person name="Zeytun A."/>
            <person name="Lapidus A."/>
            <person name="Nolan M."/>
            <person name="Lucas S."/>
            <person name="Hammon N."/>
            <person name="Deshpande S."/>
            <person name="Cheng J.F."/>
            <person name="Tapia R."/>
            <person name="Han C."/>
            <person name="Goodwin L."/>
            <person name="Liolios K."/>
            <person name="Pagani I."/>
            <person name="Ivanova N."/>
            <person name="Mavromatis K."/>
            <person name="Pati A."/>
            <person name="Chen A."/>
            <person name="Palaniappan K."/>
            <person name="Hauser L."/>
            <person name="Chang Y.J."/>
            <person name="Jeffries C.D."/>
            <person name="Detter J.C."/>
            <person name="Brambilla E."/>
            <person name="Djao O.D."/>
            <person name="Rohde M."/>
            <person name="Spring S."/>
            <person name="Goker M."/>
            <person name="Woyke T."/>
            <person name="Bristow J."/>
            <person name="Eisen J.A."/>
            <person name="Markowitz V."/>
            <person name="Hugenholtz P."/>
            <person name="Kyrpides N.C."/>
            <person name="Klenk H.P."/>
            <person name="Land M."/>
        </authorList>
    </citation>
    <scope>NUCLEOTIDE SEQUENCE [LARGE SCALE GENOMIC DNA]</scope>
    <source>
        <strain evidence="30">DSM 19672 / NBRC 101217 / Yu37-1</strain>
    </source>
</reference>
<evidence type="ECO:0000256" key="14">
    <source>
        <dbReference type="ARBA" id="ARBA00022967"/>
    </source>
</evidence>
<evidence type="ECO:0000256" key="21">
    <source>
        <dbReference type="ARBA" id="ARBA00023136"/>
    </source>
</evidence>
<evidence type="ECO:0000259" key="27">
    <source>
        <dbReference type="PROSITE" id="PS51085"/>
    </source>
</evidence>
<keyword evidence="7 26" id="KW-0813">Transport</keyword>
<comment type="subunit">
    <text evidence="4 26">Composed of six subunits; NqrA, NqrB, NqrC, NqrD, NqrE and NqrF.</text>
</comment>
<keyword evidence="15 26" id="KW-0408">Iron</keyword>
<evidence type="ECO:0000256" key="23">
    <source>
        <dbReference type="ARBA" id="ARBA00030032"/>
    </source>
</evidence>
<evidence type="ECO:0000256" key="26">
    <source>
        <dbReference type="HAMAP-Rule" id="MF_00430"/>
    </source>
</evidence>
<dbReference type="Gene3D" id="2.40.30.10">
    <property type="entry name" value="Translation factors"/>
    <property type="match status" value="1"/>
</dbReference>
<reference key="1">
    <citation type="submission" date="2010-11" db="EMBL/GenBank/DDBJ databases">
        <title>The complete genome of chromosome of Calditerrivibrio nitroreducens DSM 19672.</title>
        <authorList>
            <consortium name="US DOE Joint Genome Institute (JGI-PGF)"/>
            <person name="Lucas S."/>
            <person name="Copeland A."/>
            <person name="Lapidus A."/>
            <person name="Bruce D."/>
            <person name="Goodwin L."/>
            <person name="Pitluck S."/>
            <person name="Kyrpides N."/>
            <person name="Mavromatis K."/>
            <person name="Ivanova N."/>
            <person name="Mikhailova N."/>
            <person name="Zeytun A."/>
            <person name="Brettin T."/>
            <person name="Detter J.C."/>
            <person name="Tapia R."/>
            <person name="Han C."/>
            <person name="Land M."/>
            <person name="Hauser L."/>
            <person name="Markowitz V."/>
            <person name="Cheng J.-F."/>
            <person name="Hugenholtz P."/>
            <person name="Woyke T."/>
            <person name="Wu D."/>
            <person name="Spring S."/>
            <person name="Schroeder M."/>
            <person name="Brambilla E."/>
            <person name="Klenk H.-P."/>
            <person name="Eisen J.A."/>
        </authorList>
    </citation>
    <scope>NUCLEOTIDE SEQUENCE [LARGE SCALE GENOMIC DNA]</scope>
    <source>
        <strain>DSM 19672</strain>
    </source>
</reference>
<feature type="domain" description="FAD-binding FR-type" evidence="28">
    <location>
        <begin position="127"/>
        <end position="266"/>
    </location>
</feature>
<feature type="domain" description="2Fe-2S ferredoxin-type" evidence="27">
    <location>
        <begin position="32"/>
        <end position="124"/>
    </location>
</feature>
<dbReference type="Pfam" id="PF00175">
    <property type="entry name" value="NAD_binding_1"/>
    <property type="match status" value="1"/>
</dbReference>
<keyword evidence="30" id="KW-1185">Reference proteome</keyword>
<dbReference type="AlphaFoldDB" id="E4TFY9"/>
<dbReference type="NCBIfam" id="TIGR01941">
    <property type="entry name" value="nqrF"/>
    <property type="match status" value="1"/>
</dbReference>
<dbReference type="PRINTS" id="PR00371">
    <property type="entry name" value="FPNCR"/>
</dbReference>
<dbReference type="GO" id="GO:0016655">
    <property type="term" value="F:oxidoreductase activity, acting on NAD(P)H, quinone or similar compound as acceptor"/>
    <property type="evidence" value="ECO:0007669"/>
    <property type="project" value="InterPro"/>
</dbReference>
<keyword evidence="22 26" id="KW-0739">Sodium transport</keyword>
<dbReference type="GO" id="GO:0005886">
    <property type="term" value="C:plasma membrane"/>
    <property type="evidence" value="ECO:0007669"/>
    <property type="project" value="UniProtKB-SubCell"/>
</dbReference>
<sequence length="404" mass="45874" precursor="true">MIVLVGTIFFTLLILILVGFIIEARKFLVKEGKVRISINNEKEIEASPGEKLLNILASEKIFVSSACGGGGSCGQCKVKVLEGGGSLLPTEKAHISRKLEKEGFRLSCQLPVKNDLKIFLPPEVFNAKEYHCEVISNRNVATFIKELVLKLPTDEFDFEAGGYIQIKIPPYELSFKDFFIEDEYKPDWDKYNLWSLRSKNDREIIRAYSMANFPLEKGIVKLNVRIATPPPKSVNIPPGIGSSYIFSLKPGDRVTILGPFGEFKASDTEAEMLFIGGGAGMAPLRSIIFDQLIRLNSKRKITYWYGARSLREIFYSEDFEELQNKFDNFKWYIALSEPLPEDNWHGYVGFIHQVVFEHYLKNHPEPESVEYYLCGPPPMLKAVLEMLDNLGVERGNIRFDDFGS</sequence>
<keyword evidence="14 26" id="KW-1278">Translocase</keyword>
<dbReference type="InterPro" id="IPR001709">
    <property type="entry name" value="Flavoprot_Pyr_Nucl_cyt_Rdtase"/>
</dbReference>
<evidence type="ECO:0000256" key="16">
    <source>
        <dbReference type="ARBA" id="ARBA00023014"/>
    </source>
</evidence>
<dbReference type="InterPro" id="IPR039261">
    <property type="entry name" value="FNR_nucleotide-bd"/>
</dbReference>
<feature type="binding site" evidence="26">
    <location>
        <position position="108"/>
    </location>
    <ligand>
        <name>[2Fe-2S] cluster</name>
        <dbReference type="ChEBI" id="CHEBI:190135"/>
    </ligand>
</feature>
<dbReference type="CDD" id="cd06188">
    <property type="entry name" value="NADH_quinone_reductase"/>
    <property type="match status" value="1"/>
</dbReference>
<dbReference type="InterPro" id="IPR012675">
    <property type="entry name" value="Beta-grasp_dom_sf"/>
</dbReference>
<evidence type="ECO:0000256" key="1">
    <source>
        <dbReference type="ARBA" id="ARBA00001974"/>
    </source>
</evidence>
<dbReference type="Proteomes" id="UP000007039">
    <property type="component" value="Chromosome"/>
</dbReference>
<protein>
    <recommendedName>
        <fullName evidence="6 26">Na(+)-translocating NADH-quinone reductase subunit F</fullName>
        <shortName evidence="26">Na(+)-NQR subunit F</shortName>
        <shortName evidence="26">Na(+)-translocating NQR subunit F</shortName>
        <ecNumber evidence="5 26">7.2.1.1</ecNumber>
    </recommendedName>
    <alternativeName>
        <fullName evidence="24 26">NQR complex subunit F</fullName>
    </alternativeName>
    <alternativeName>
        <fullName evidence="23 26">NQR-1 subunit F</fullName>
    </alternativeName>
</protein>
<evidence type="ECO:0000313" key="30">
    <source>
        <dbReference type="Proteomes" id="UP000007039"/>
    </source>
</evidence>
<dbReference type="OrthoDB" id="9806195at2"/>
<evidence type="ECO:0000256" key="9">
    <source>
        <dbReference type="ARBA" id="ARBA00022519"/>
    </source>
</evidence>
<keyword evidence="20 26" id="KW-0830">Ubiquinone</keyword>
<evidence type="ECO:0000256" key="7">
    <source>
        <dbReference type="ARBA" id="ARBA00022448"/>
    </source>
</evidence>
<dbReference type="Pfam" id="PF00970">
    <property type="entry name" value="FAD_binding_6"/>
    <property type="match status" value="1"/>
</dbReference>
<keyword evidence="13 26" id="KW-0274">FAD</keyword>
<evidence type="ECO:0000256" key="15">
    <source>
        <dbReference type="ARBA" id="ARBA00023004"/>
    </source>
</evidence>
<dbReference type="EC" id="7.2.1.1" evidence="5 26"/>
<dbReference type="HOGENOM" id="CLU_003827_7_2_0"/>
<evidence type="ECO:0000256" key="6">
    <source>
        <dbReference type="ARBA" id="ARBA00019729"/>
    </source>
</evidence>
<evidence type="ECO:0000256" key="12">
    <source>
        <dbReference type="ARBA" id="ARBA00022723"/>
    </source>
</evidence>
<feature type="binding site" evidence="26">
    <location>
        <position position="76"/>
    </location>
    <ligand>
        <name>[2Fe-2S] cluster</name>
        <dbReference type="ChEBI" id="CHEBI:190135"/>
    </ligand>
</feature>
<keyword evidence="16 26" id="KW-0411">Iron-sulfur</keyword>
<dbReference type="InterPro" id="IPR036010">
    <property type="entry name" value="2Fe-2S_ferredoxin-like_sf"/>
</dbReference>
<evidence type="ECO:0000259" key="28">
    <source>
        <dbReference type="PROSITE" id="PS51384"/>
    </source>
</evidence>
<dbReference type="GO" id="GO:0046872">
    <property type="term" value="F:metal ion binding"/>
    <property type="evidence" value="ECO:0007669"/>
    <property type="project" value="UniProtKB-KW"/>
</dbReference>
<evidence type="ECO:0000256" key="8">
    <source>
        <dbReference type="ARBA" id="ARBA00022475"/>
    </source>
</evidence>
<dbReference type="InterPro" id="IPR008333">
    <property type="entry name" value="Cbr1-like_FAD-bd_dom"/>
</dbReference>
<comment type="subcellular location">
    <subcellularLocation>
        <location evidence="26">Cell inner membrane</location>
        <topology evidence="26">Single-pass membrane protein</topology>
    </subcellularLocation>
</comment>
<keyword evidence="11 26" id="KW-0001">2Fe-2S</keyword>
<name>E4TFY9_CALNY</name>
<dbReference type="KEGG" id="cni:Calni_0627"/>
<dbReference type="InterPro" id="IPR001041">
    <property type="entry name" value="2Fe-2S_ferredoxin-type"/>
</dbReference>
<feature type="binding site" evidence="26">
    <location>
        <position position="73"/>
    </location>
    <ligand>
        <name>[2Fe-2S] cluster</name>
        <dbReference type="ChEBI" id="CHEBI:190135"/>
    </ligand>
</feature>
<dbReference type="eggNOG" id="COG2871">
    <property type="taxonomic scope" value="Bacteria"/>
</dbReference>
<evidence type="ECO:0000256" key="17">
    <source>
        <dbReference type="ARBA" id="ARBA00023027"/>
    </source>
</evidence>
<dbReference type="Pfam" id="PF00111">
    <property type="entry name" value="Fer2"/>
    <property type="match status" value="1"/>
</dbReference>
<evidence type="ECO:0000256" key="18">
    <source>
        <dbReference type="ARBA" id="ARBA00023053"/>
    </source>
</evidence>
<comment type="function">
    <text evidence="2 26">NQR complex catalyzes the reduction of ubiquinone-1 to ubiquinol by two successive reactions, coupled with the transport of Na(+) ions from the cytoplasm to the periplasm. The first step is catalyzed by NqrF, which accepts electrons from NADH and reduces ubiquinone-1 to ubisemiquinone by a one-electron transfer pathway.</text>
</comment>
<dbReference type="GO" id="GO:0051537">
    <property type="term" value="F:2 iron, 2 sulfur cluster binding"/>
    <property type="evidence" value="ECO:0007669"/>
    <property type="project" value="UniProtKB-KW"/>
</dbReference>
<feature type="binding site" evidence="26">
    <location>
        <position position="67"/>
    </location>
    <ligand>
        <name>[2Fe-2S] cluster</name>
        <dbReference type="ChEBI" id="CHEBI:190135"/>
    </ligand>
</feature>
<dbReference type="InterPro" id="IPR010205">
    <property type="entry name" value="NqrF"/>
</dbReference>
<keyword evidence="18 26" id="KW-0915">Sodium</keyword>
<keyword evidence="10 26" id="KW-0285">Flavoprotein</keyword>
<evidence type="ECO:0000256" key="4">
    <source>
        <dbReference type="ARBA" id="ARBA00011309"/>
    </source>
</evidence>
<evidence type="ECO:0000256" key="5">
    <source>
        <dbReference type="ARBA" id="ARBA00013099"/>
    </source>
</evidence>
<dbReference type="SUPFAM" id="SSF52343">
    <property type="entry name" value="Ferredoxin reductase-like, C-terminal NADP-linked domain"/>
    <property type="match status" value="1"/>
</dbReference>
<dbReference type="STRING" id="768670.Calni_0627"/>
<comment type="similarity">
    <text evidence="3 26">Belongs to the NqrF family.</text>
</comment>
<evidence type="ECO:0000256" key="25">
    <source>
        <dbReference type="ARBA" id="ARBA00048891"/>
    </source>
</evidence>
<dbReference type="HAMAP" id="MF_00430">
    <property type="entry name" value="NqrF"/>
    <property type="match status" value="1"/>
</dbReference>
<dbReference type="Gene3D" id="3.10.20.30">
    <property type="match status" value="1"/>
</dbReference>
<evidence type="ECO:0000256" key="2">
    <source>
        <dbReference type="ARBA" id="ARBA00002972"/>
    </source>
</evidence>
<evidence type="ECO:0000256" key="20">
    <source>
        <dbReference type="ARBA" id="ARBA00023075"/>
    </source>
</evidence>
<dbReference type="InterPro" id="IPR017927">
    <property type="entry name" value="FAD-bd_FR_type"/>
</dbReference>
<dbReference type="SUPFAM" id="SSF54292">
    <property type="entry name" value="2Fe-2S ferredoxin-like"/>
    <property type="match status" value="1"/>
</dbReference>
<evidence type="ECO:0000256" key="24">
    <source>
        <dbReference type="ARBA" id="ARBA00030787"/>
    </source>
</evidence>
<dbReference type="PANTHER" id="PTHR43644:SF1">
    <property type="entry name" value="NAD(P)H-FLAVIN REDUCTASE"/>
    <property type="match status" value="1"/>
</dbReference>
<dbReference type="InterPro" id="IPR001433">
    <property type="entry name" value="OxRdtase_FAD/NAD-bd"/>
</dbReference>
<evidence type="ECO:0000256" key="19">
    <source>
        <dbReference type="ARBA" id="ARBA00023065"/>
    </source>
</evidence>
<dbReference type="PANTHER" id="PTHR43644">
    <property type="entry name" value="NA(+)-TRANSLOCATING NADH-QUINONE REDUCTASE SUBUNIT"/>
    <property type="match status" value="1"/>
</dbReference>
<dbReference type="FunFam" id="3.40.50.80:FF:000014">
    <property type="entry name" value="Na(+)-translocating NADH-quinone reductase subunit F"/>
    <property type="match status" value="1"/>
</dbReference>
<comment type="cofactor">
    <cofactor evidence="1 26">
        <name>FAD</name>
        <dbReference type="ChEBI" id="CHEBI:57692"/>
    </cofactor>
</comment>
<comment type="cofactor">
    <cofactor evidence="26">
        <name>[2Fe-2S] cluster</name>
        <dbReference type="ChEBI" id="CHEBI:190135"/>
    </cofactor>
    <text evidence="26">Binds 1 [2Fe-2S] cluster.</text>
</comment>
<dbReference type="RefSeq" id="WP_013450752.1">
    <property type="nucleotide sequence ID" value="NC_014758.1"/>
</dbReference>
<dbReference type="GO" id="GO:0009055">
    <property type="term" value="F:electron transfer activity"/>
    <property type="evidence" value="ECO:0007669"/>
    <property type="project" value="UniProtKB-UniRule"/>
</dbReference>